<evidence type="ECO:0000256" key="1">
    <source>
        <dbReference type="ARBA" id="ARBA00006485"/>
    </source>
</evidence>
<dbReference type="SMART" id="SM00220">
    <property type="entry name" value="S_TKc"/>
    <property type="match status" value="1"/>
</dbReference>
<evidence type="ECO:0000256" key="6">
    <source>
        <dbReference type="ARBA" id="ARBA00022840"/>
    </source>
</evidence>
<protein>
    <recommendedName>
        <fullName evidence="9">Protein kinase domain-containing protein</fullName>
    </recommendedName>
</protein>
<dbReference type="PROSITE" id="PS00107">
    <property type="entry name" value="PROTEIN_KINASE_ATP"/>
    <property type="match status" value="1"/>
</dbReference>
<evidence type="ECO:0000256" key="2">
    <source>
        <dbReference type="ARBA" id="ARBA00022527"/>
    </source>
</evidence>
<comment type="similarity">
    <text evidence="1">Belongs to the protein kinase superfamily. CMGC Ser/Thr protein kinase family. CDC2/CDKX subfamily.</text>
</comment>
<dbReference type="InterPro" id="IPR000719">
    <property type="entry name" value="Prot_kinase_dom"/>
</dbReference>
<reference evidence="10" key="1">
    <citation type="submission" date="2022-11" db="EMBL/GenBank/DDBJ databases">
        <authorList>
            <person name="Kikuchi T."/>
        </authorList>
    </citation>
    <scope>NUCLEOTIDE SEQUENCE</scope>
    <source>
        <strain evidence="10">PS1010</strain>
    </source>
</reference>
<dbReference type="InterPro" id="IPR011009">
    <property type="entry name" value="Kinase-like_dom_sf"/>
</dbReference>
<dbReference type="InterPro" id="IPR017441">
    <property type="entry name" value="Protein_kinase_ATP_BS"/>
</dbReference>
<dbReference type="FunFam" id="1.10.510.10:FF:000624">
    <property type="entry name" value="Mitogen-activated protein kinase"/>
    <property type="match status" value="1"/>
</dbReference>
<proteinExistence type="inferred from homology"/>
<dbReference type="InterPro" id="IPR050108">
    <property type="entry name" value="CDK"/>
</dbReference>
<sequence>MEVYKLEDMMNRMSCRRQEPPQLEHFQFFQQLGRGAYGVVHHVRSKIDHQEYALKQMEIISGPDGIPQSVLREISIMKSISVKRHPNILGLRAVFHRLVRENAYVQINMLVEKCDWDLYTFLRDIPKNLPEHQCRHISAQLLHGIEFLHSHNIIHRDLKPQNILINRDQTVKIADFGLSRNYSNTSAFTTLVCTLWYRSPEILLQSYYDSSSDIWAVGCIISEIFSRQALFPAQNEADQLKLIFQRIGTPLPHDWPQDAVVDKDSFKCWPLKSIAQINPFLCQASVDLIDRCLKYNRLERLSARQALEHRWLCPQKRRVFQNLNTNQY</sequence>
<dbReference type="GO" id="GO:0007165">
    <property type="term" value="P:signal transduction"/>
    <property type="evidence" value="ECO:0007669"/>
    <property type="project" value="TreeGrafter"/>
</dbReference>
<dbReference type="GO" id="GO:0010468">
    <property type="term" value="P:regulation of gene expression"/>
    <property type="evidence" value="ECO:0007669"/>
    <property type="project" value="TreeGrafter"/>
</dbReference>
<evidence type="ECO:0000256" key="5">
    <source>
        <dbReference type="ARBA" id="ARBA00022777"/>
    </source>
</evidence>
<dbReference type="Gene3D" id="3.30.200.20">
    <property type="entry name" value="Phosphorylase Kinase, domain 1"/>
    <property type="match status" value="1"/>
</dbReference>
<dbReference type="GO" id="GO:0005524">
    <property type="term" value="F:ATP binding"/>
    <property type="evidence" value="ECO:0007669"/>
    <property type="project" value="UniProtKB-UniRule"/>
</dbReference>
<keyword evidence="2 8" id="KW-0723">Serine/threonine-protein kinase</keyword>
<accession>A0A9P1NB98</accession>
<dbReference type="GO" id="GO:0005634">
    <property type="term" value="C:nucleus"/>
    <property type="evidence" value="ECO:0007669"/>
    <property type="project" value="TreeGrafter"/>
</dbReference>
<dbReference type="PANTHER" id="PTHR24056">
    <property type="entry name" value="CELL DIVISION PROTEIN KINASE"/>
    <property type="match status" value="1"/>
</dbReference>
<dbReference type="InterPro" id="IPR008271">
    <property type="entry name" value="Ser/Thr_kinase_AS"/>
</dbReference>
<organism evidence="10 11">
    <name type="scientific">Caenorhabditis angaria</name>
    <dbReference type="NCBI Taxonomy" id="860376"/>
    <lineage>
        <taxon>Eukaryota</taxon>
        <taxon>Metazoa</taxon>
        <taxon>Ecdysozoa</taxon>
        <taxon>Nematoda</taxon>
        <taxon>Chromadorea</taxon>
        <taxon>Rhabditida</taxon>
        <taxon>Rhabditina</taxon>
        <taxon>Rhabditomorpha</taxon>
        <taxon>Rhabditoidea</taxon>
        <taxon>Rhabditidae</taxon>
        <taxon>Peloderinae</taxon>
        <taxon>Caenorhabditis</taxon>
    </lineage>
</organism>
<dbReference type="GO" id="GO:0000307">
    <property type="term" value="C:cyclin-dependent protein kinase holoenzyme complex"/>
    <property type="evidence" value="ECO:0007669"/>
    <property type="project" value="TreeGrafter"/>
</dbReference>
<dbReference type="PROSITE" id="PS50011">
    <property type="entry name" value="PROTEIN_KINASE_DOM"/>
    <property type="match status" value="1"/>
</dbReference>
<dbReference type="GO" id="GO:0030332">
    <property type="term" value="F:cyclin binding"/>
    <property type="evidence" value="ECO:0007669"/>
    <property type="project" value="TreeGrafter"/>
</dbReference>
<keyword evidence="5" id="KW-0418">Kinase</keyword>
<comment type="caution">
    <text evidence="10">The sequence shown here is derived from an EMBL/GenBank/DDBJ whole genome shotgun (WGS) entry which is preliminary data.</text>
</comment>
<dbReference type="PANTHER" id="PTHR24056:SF472">
    <property type="entry name" value="CYCLIN-DEPENDENT KINASE 4, ISOFORM A"/>
    <property type="match status" value="1"/>
</dbReference>
<dbReference type="OrthoDB" id="1732493at2759"/>
<keyword evidence="11" id="KW-1185">Reference proteome</keyword>
<keyword evidence="3" id="KW-0808">Transferase</keyword>
<evidence type="ECO:0000256" key="7">
    <source>
        <dbReference type="PROSITE-ProRule" id="PRU10141"/>
    </source>
</evidence>
<evidence type="ECO:0000256" key="4">
    <source>
        <dbReference type="ARBA" id="ARBA00022741"/>
    </source>
</evidence>
<dbReference type="GO" id="GO:0000082">
    <property type="term" value="P:G1/S transition of mitotic cell cycle"/>
    <property type="evidence" value="ECO:0007669"/>
    <property type="project" value="TreeGrafter"/>
</dbReference>
<keyword evidence="4 7" id="KW-0547">Nucleotide-binding</keyword>
<evidence type="ECO:0000256" key="3">
    <source>
        <dbReference type="ARBA" id="ARBA00022679"/>
    </source>
</evidence>
<feature type="domain" description="Protein kinase" evidence="9">
    <location>
        <begin position="26"/>
        <end position="312"/>
    </location>
</feature>
<evidence type="ECO:0000259" key="9">
    <source>
        <dbReference type="PROSITE" id="PS50011"/>
    </source>
</evidence>
<dbReference type="PROSITE" id="PS00108">
    <property type="entry name" value="PROTEIN_KINASE_ST"/>
    <property type="match status" value="1"/>
</dbReference>
<dbReference type="Pfam" id="PF00069">
    <property type="entry name" value="Pkinase"/>
    <property type="match status" value="1"/>
</dbReference>
<dbReference type="AlphaFoldDB" id="A0A9P1NB98"/>
<dbReference type="Gene3D" id="1.10.510.10">
    <property type="entry name" value="Transferase(Phosphotransferase) domain 1"/>
    <property type="match status" value="1"/>
</dbReference>
<keyword evidence="6 7" id="KW-0067">ATP-binding</keyword>
<evidence type="ECO:0000256" key="8">
    <source>
        <dbReference type="RuleBase" id="RU000304"/>
    </source>
</evidence>
<dbReference type="EMBL" id="CANHGI010000006">
    <property type="protein sequence ID" value="CAI5454678.1"/>
    <property type="molecule type" value="Genomic_DNA"/>
</dbReference>
<dbReference type="Proteomes" id="UP001152747">
    <property type="component" value="Unassembled WGS sequence"/>
</dbReference>
<feature type="binding site" evidence="7">
    <location>
        <position position="55"/>
    </location>
    <ligand>
        <name>ATP</name>
        <dbReference type="ChEBI" id="CHEBI:30616"/>
    </ligand>
</feature>
<dbReference type="GO" id="GO:0004693">
    <property type="term" value="F:cyclin-dependent protein serine/threonine kinase activity"/>
    <property type="evidence" value="ECO:0007669"/>
    <property type="project" value="TreeGrafter"/>
</dbReference>
<gene>
    <name evidence="10" type="ORF">CAMP_LOCUS17315</name>
</gene>
<dbReference type="GO" id="GO:0010389">
    <property type="term" value="P:regulation of G2/M transition of mitotic cell cycle"/>
    <property type="evidence" value="ECO:0007669"/>
    <property type="project" value="TreeGrafter"/>
</dbReference>
<evidence type="ECO:0000313" key="11">
    <source>
        <dbReference type="Proteomes" id="UP001152747"/>
    </source>
</evidence>
<name>A0A9P1NB98_9PELO</name>
<dbReference type="SUPFAM" id="SSF56112">
    <property type="entry name" value="Protein kinase-like (PK-like)"/>
    <property type="match status" value="1"/>
</dbReference>
<evidence type="ECO:0000313" key="10">
    <source>
        <dbReference type="EMBL" id="CAI5454678.1"/>
    </source>
</evidence>
<dbReference type="GO" id="GO:0005737">
    <property type="term" value="C:cytoplasm"/>
    <property type="evidence" value="ECO:0007669"/>
    <property type="project" value="TreeGrafter"/>
</dbReference>